<evidence type="ECO:0000256" key="5">
    <source>
        <dbReference type="SAM" id="MobiDB-lite"/>
    </source>
</evidence>
<dbReference type="AlphaFoldDB" id="A0AAD7JED1"/>
<dbReference type="SUPFAM" id="SSF144232">
    <property type="entry name" value="HIT/MYND zinc finger-like"/>
    <property type="match status" value="1"/>
</dbReference>
<dbReference type="EMBL" id="JARKIB010000034">
    <property type="protein sequence ID" value="KAJ7761710.1"/>
    <property type="molecule type" value="Genomic_DNA"/>
</dbReference>
<dbReference type="InterPro" id="IPR002893">
    <property type="entry name" value="Znf_MYND"/>
</dbReference>
<protein>
    <recommendedName>
        <fullName evidence="6">MYND-type domain-containing protein</fullName>
    </recommendedName>
</protein>
<name>A0AAD7JED1_9AGAR</name>
<dbReference type="Proteomes" id="UP001215598">
    <property type="component" value="Unassembled WGS sequence"/>
</dbReference>
<evidence type="ECO:0000256" key="2">
    <source>
        <dbReference type="ARBA" id="ARBA00022771"/>
    </source>
</evidence>
<keyword evidence="1" id="KW-0479">Metal-binding</keyword>
<proteinExistence type="predicted"/>
<organism evidence="7 8">
    <name type="scientific">Mycena metata</name>
    <dbReference type="NCBI Taxonomy" id="1033252"/>
    <lineage>
        <taxon>Eukaryota</taxon>
        <taxon>Fungi</taxon>
        <taxon>Dikarya</taxon>
        <taxon>Basidiomycota</taxon>
        <taxon>Agaricomycotina</taxon>
        <taxon>Agaricomycetes</taxon>
        <taxon>Agaricomycetidae</taxon>
        <taxon>Agaricales</taxon>
        <taxon>Marasmiineae</taxon>
        <taxon>Mycenaceae</taxon>
        <taxon>Mycena</taxon>
    </lineage>
</organism>
<dbReference type="Pfam" id="PF01753">
    <property type="entry name" value="zf-MYND"/>
    <property type="match status" value="1"/>
</dbReference>
<feature type="region of interest" description="Disordered" evidence="5">
    <location>
        <begin position="597"/>
        <end position="628"/>
    </location>
</feature>
<keyword evidence="8" id="KW-1185">Reference proteome</keyword>
<dbReference type="PROSITE" id="PS50865">
    <property type="entry name" value="ZF_MYND_2"/>
    <property type="match status" value="1"/>
</dbReference>
<dbReference type="Gene3D" id="6.10.140.2220">
    <property type="match status" value="1"/>
</dbReference>
<dbReference type="GO" id="GO:0008270">
    <property type="term" value="F:zinc ion binding"/>
    <property type="evidence" value="ECO:0007669"/>
    <property type="project" value="UniProtKB-KW"/>
</dbReference>
<reference evidence="7" key="1">
    <citation type="submission" date="2023-03" db="EMBL/GenBank/DDBJ databases">
        <title>Massive genome expansion in bonnet fungi (Mycena s.s.) driven by repeated elements and novel gene families across ecological guilds.</title>
        <authorList>
            <consortium name="Lawrence Berkeley National Laboratory"/>
            <person name="Harder C.B."/>
            <person name="Miyauchi S."/>
            <person name="Viragh M."/>
            <person name="Kuo A."/>
            <person name="Thoen E."/>
            <person name="Andreopoulos B."/>
            <person name="Lu D."/>
            <person name="Skrede I."/>
            <person name="Drula E."/>
            <person name="Henrissat B."/>
            <person name="Morin E."/>
            <person name="Kohler A."/>
            <person name="Barry K."/>
            <person name="LaButti K."/>
            <person name="Morin E."/>
            <person name="Salamov A."/>
            <person name="Lipzen A."/>
            <person name="Mereny Z."/>
            <person name="Hegedus B."/>
            <person name="Baldrian P."/>
            <person name="Stursova M."/>
            <person name="Weitz H."/>
            <person name="Taylor A."/>
            <person name="Grigoriev I.V."/>
            <person name="Nagy L.G."/>
            <person name="Martin F."/>
            <person name="Kauserud H."/>
        </authorList>
    </citation>
    <scope>NUCLEOTIDE SEQUENCE</scope>
    <source>
        <strain evidence="7">CBHHK182m</strain>
    </source>
</reference>
<feature type="region of interest" description="Disordered" evidence="5">
    <location>
        <begin position="540"/>
        <end position="567"/>
    </location>
</feature>
<evidence type="ECO:0000259" key="6">
    <source>
        <dbReference type="PROSITE" id="PS50865"/>
    </source>
</evidence>
<keyword evidence="3" id="KW-0862">Zinc</keyword>
<evidence type="ECO:0000256" key="4">
    <source>
        <dbReference type="PROSITE-ProRule" id="PRU00134"/>
    </source>
</evidence>
<gene>
    <name evidence="7" type="ORF">B0H16DRAFT_1455913</name>
</gene>
<comment type="caution">
    <text evidence="7">The sequence shown here is derived from an EMBL/GenBank/DDBJ whole genome shotgun (WGS) entry which is preliminary data.</text>
</comment>
<evidence type="ECO:0000313" key="7">
    <source>
        <dbReference type="EMBL" id="KAJ7761710.1"/>
    </source>
</evidence>
<evidence type="ECO:0000313" key="8">
    <source>
        <dbReference type="Proteomes" id="UP001215598"/>
    </source>
</evidence>
<keyword evidence="2 4" id="KW-0863">Zinc-finger</keyword>
<evidence type="ECO:0000256" key="3">
    <source>
        <dbReference type="ARBA" id="ARBA00022833"/>
    </source>
</evidence>
<feature type="domain" description="MYND-type" evidence="6">
    <location>
        <begin position="389"/>
        <end position="449"/>
    </location>
</feature>
<evidence type="ECO:0000256" key="1">
    <source>
        <dbReference type="ARBA" id="ARBA00022723"/>
    </source>
</evidence>
<sequence>MSAWDRYLIAVKELLSHRSHHRHWSTYAPPGAIVLGCSSTYVDIPMQATTGAIPPAFSPHVAPVFKSLLNPLQSPYCHHTFLASMAECTGHFARAHESADPVLQDVVTALITFYAMQMEDPAIYTLLENCLFNRPCRCTTLFPYLRRSFHAAPDAISEVHTRISEGEGEPVVDLPSFIDVLSEFSDRLLSSSMGAHQNPGVRAWRRKISNFLDKNSTALICSFAYWLQKTQKVYTFALFGTLLEMSPKLVAAMEQSGAVRRAFDERFHALVTAEYISDAAAHPARPWSCLDLIFHGAGCMGLVIQRTMSTTSSFSRFRACFEADIQDGTMHDMFRLAHFGAHLYKLLNPASGPLSHLITAILDQAPMAPNGWTLFDTYFSVTNLCSNPARHCVTGESDSPKDFTVGFKLKVKRGDRMPACSNCKASRFCSKICQKDSWKGGKTPHRDVCATLADIFKVHQKSSQETGNPKGIETLYSDAGISAEEVGKAVGYVIHMMKCFSDQRLRDLKQDSGLLRRLYTCCCVSHLNLVALTANVPGGSTKWAARKDESDTVAQEPNSRGRMMERQPVTGAALGGQESALRDGNWAKDREGRGVERIGIGGHAGVPGRADEPASFEGGEIGRKCAYG</sequence>
<accession>A0AAD7JED1</accession>